<reference evidence="2" key="1">
    <citation type="submission" date="2020-10" db="EMBL/GenBank/DDBJ databases">
        <authorList>
            <person name="Palmer J.M."/>
        </authorList>
    </citation>
    <scope>NUCLEOTIDE SEQUENCE</scope>
    <source>
        <strain evidence="2">UCD 2041</strain>
    </source>
</reference>
<evidence type="ECO:0000313" key="2">
    <source>
        <dbReference type="EMBL" id="QOU18731.1"/>
    </source>
</evidence>
<dbReference type="OrthoDB" id="10288970at2759"/>
<sequence>MVRKSRKIRKLQISVNDTISAVGPLVLTDNCEFKKEKYPLNSRGHRPDLRVIYGGFCTSEKNEELRIKYIEEEDSAALLQEGLTSSRTSLICYLARAMERKHIESMYRLGMVPDLEDSASNCESEEDQVEEEGVDQDAEVQKVGRTNEKVLVGFDIQEPYVLKSDDLTTSPKIVGKDEIGDGLALPGCEFN</sequence>
<accession>A0A871R806</accession>
<evidence type="ECO:0000256" key="1">
    <source>
        <dbReference type="SAM" id="MobiDB-lite"/>
    </source>
</evidence>
<organism evidence="2 3">
    <name type="scientific">Dekkera bruxellensis</name>
    <name type="common">Brettanomyces custersii</name>
    <dbReference type="NCBI Taxonomy" id="5007"/>
    <lineage>
        <taxon>Eukaryota</taxon>
        <taxon>Fungi</taxon>
        <taxon>Dikarya</taxon>
        <taxon>Ascomycota</taxon>
        <taxon>Saccharomycotina</taxon>
        <taxon>Pichiomycetes</taxon>
        <taxon>Pichiales</taxon>
        <taxon>Pichiaceae</taxon>
        <taxon>Brettanomyces</taxon>
    </lineage>
</organism>
<evidence type="ECO:0000313" key="3">
    <source>
        <dbReference type="Proteomes" id="UP000663131"/>
    </source>
</evidence>
<reference evidence="2" key="2">
    <citation type="journal article" name="BMC Genomics">
        <title>New genome assemblies reveal patterns of domestication and adaptation across Brettanomyces (Dekkera) species.</title>
        <authorList>
            <person name="Roach M.J."/>
            <person name="Borneman A.R."/>
        </authorList>
    </citation>
    <scope>NUCLEOTIDE SEQUENCE</scope>
    <source>
        <strain evidence="2">UCD 2041</strain>
    </source>
</reference>
<dbReference type="RefSeq" id="XP_041135224.1">
    <property type="nucleotide sequence ID" value="XM_041280341.1"/>
</dbReference>
<dbReference type="AlphaFoldDB" id="A0A871R806"/>
<gene>
    <name evidence="2" type="ORF">BRETT_001799</name>
</gene>
<proteinExistence type="predicted"/>
<protein>
    <submittedName>
        <fullName evidence="2">Uncharacterized protein</fullName>
    </submittedName>
</protein>
<feature type="region of interest" description="Disordered" evidence="1">
    <location>
        <begin position="117"/>
        <end position="136"/>
    </location>
</feature>
<name>A0A871R806_DEKBR</name>
<dbReference type="Proteomes" id="UP000663131">
    <property type="component" value="Chromosome 4"/>
</dbReference>
<dbReference type="EMBL" id="CP063132">
    <property type="protein sequence ID" value="QOU18731.1"/>
    <property type="molecule type" value="Genomic_DNA"/>
</dbReference>
<feature type="compositionally biased region" description="Acidic residues" evidence="1">
    <location>
        <begin position="123"/>
        <end position="136"/>
    </location>
</feature>
<dbReference type="KEGG" id="bbrx:BRETT_001799"/>
<dbReference type="GeneID" id="64573723"/>